<dbReference type="EMBL" id="JAGKHQ010000003">
    <property type="protein sequence ID" value="KAG7519753.1"/>
    <property type="molecule type" value="Genomic_DNA"/>
</dbReference>
<dbReference type="InterPro" id="IPR050609">
    <property type="entry name" value="Antp_homeobox_Deformed_sf"/>
</dbReference>
<evidence type="ECO:0000256" key="5">
    <source>
        <dbReference type="ARBA" id="ARBA00023015"/>
    </source>
</evidence>
<keyword evidence="5" id="KW-0805">Transcription regulation</keyword>
<organism evidence="14 15">
    <name type="scientific">Solea senegalensis</name>
    <name type="common">Senegalese sole</name>
    <dbReference type="NCBI Taxonomy" id="28829"/>
    <lineage>
        <taxon>Eukaryota</taxon>
        <taxon>Metazoa</taxon>
        <taxon>Chordata</taxon>
        <taxon>Craniata</taxon>
        <taxon>Vertebrata</taxon>
        <taxon>Euteleostomi</taxon>
        <taxon>Actinopterygii</taxon>
        <taxon>Neopterygii</taxon>
        <taxon>Teleostei</taxon>
        <taxon>Neoteleostei</taxon>
        <taxon>Acanthomorphata</taxon>
        <taxon>Carangaria</taxon>
        <taxon>Pleuronectiformes</taxon>
        <taxon>Pleuronectoidei</taxon>
        <taxon>Soleidae</taxon>
        <taxon>Solea</taxon>
    </lineage>
</organism>
<keyword evidence="9 10" id="KW-0539">Nucleus</keyword>
<evidence type="ECO:0000259" key="13">
    <source>
        <dbReference type="PROSITE" id="PS50071"/>
    </source>
</evidence>
<dbReference type="PANTHER" id="PTHR45771:SF13">
    <property type="entry name" value="HOMEOBOX C5"/>
    <property type="match status" value="1"/>
</dbReference>
<protein>
    <submittedName>
        <fullName evidence="14">Homeobox protein Hox-C5</fullName>
    </submittedName>
</protein>
<keyword evidence="7 10" id="KW-0371">Homeobox</keyword>
<feature type="region of interest" description="Disordered" evidence="12">
    <location>
        <begin position="1"/>
        <end position="23"/>
    </location>
</feature>
<dbReference type="FunFam" id="1.10.10.60:FF:000055">
    <property type="entry name" value="Homeobox protein Hox-A5"/>
    <property type="match status" value="1"/>
</dbReference>
<evidence type="ECO:0000256" key="1">
    <source>
        <dbReference type="ARBA" id="ARBA00003263"/>
    </source>
</evidence>
<dbReference type="PROSITE" id="PS00027">
    <property type="entry name" value="HOMEOBOX_1"/>
    <property type="match status" value="2"/>
</dbReference>
<feature type="domain" description="Homeobox" evidence="13">
    <location>
        <begin position="376"/>
        <end position="436"/>
    </location>
</feature>
<feature type="compositionally biased region" description="Polar residues" evidence="12">
    <location>
        <begin position="125"/>
        <end position="139"/>
    </location>
</feature>
<dbReference type="Pfam" id="PF00046">
    <property type="entry name" value="Homeodomain"/>
    <property type="match status" value="2"/>
</dbReference>
<proteinExistence type="inferred from homology"/>
<keyword evidence="8" id="KW-0804">Transcription</keyword>
<dbReference type="GO" id="GO:0000981">
    <property type="term" value="F:DNA-binding transcription factor activity, RNA polymerase II-specific"/>
    <property type="evidence" value="ECO:0007669"/>
    <property type="project" value="InterPro"/>
</dbReference>
<feature type="compositionally biased region" description="Gly residues" evidence="12">
    <location>
        <begin position="361"/>
        <end position="372"/>
    </location>
</feature>
<dbReference type="PANTHER" id="PTHR45771">
    <property type="entry name" value="HOMEOTIC PROTEIN DEFORMED"/>
    <property type="match status" value="1"/>
</dbReference>
<evidence type="ECO:0000256" key="4">
    <source>
        <dbReference type="ARBA" id="ARBA00022473"/>
    </source>
</evidence>
<evidence type="ECO:0000256" key="8">
    <source>
        <dbReference type="ARBA" id="ARBA00023163"/>
    </source>
</evidence>
<gene>
    <name evidence="14" type="ORF">JOB18_015422</name>
</gene>
<dbReference type="PROSITE" id="PS00032">
    <property type="entry name" value="ANTENNAPEDIA"/>
    <property type="match status" value="1"/>
</dbReference>
<evidence type="ECO:0000256" key="7">
    <source>
        <dbReference type="ARBA" id="ARBA00023155"/>
    </source>
</evidence>
<dbReference type="GO" id="GO:0009952">
    <property type="term" value="P:anterior/posterior pattern specification"/>
    <property type="evidence" value="ECO:0007669"/>
    <property type="project" value="TreeGrafter"/>
</dbReference>
<evidence type="ECO:0000313" key="15">
    <source>
        <dbReference type="Proteomes" id="UP000693946"/>
    </source>
</evidence>
<evidence type="ECO:0000256" key="3">
    <source>
        <dbReference type="ARBA" id="ARBA00009107"/>
    </source>
</evidence>
<reference evidence="14 15" key="1">
    <citation type="journal article" date="2021" name="Sci. Rep.">
        <title>Chromosome anchoring in Senegalese sole (Solea senegalensis) reveals sex-associated markers and genome rearrangements in flatfish.</title>
        <authorList>
            <person name="Guerrero-Cozar I."/>
            <person name="Gomez-Garrido J."/>
            <person name="Berbel C."/>
            <person name="Martinez-Blanch J.F."/>
            <person name="Alioto T."/>
            <person name="Claros M.G."/>
            <person name="Gagnaire P.A."/>
            <person name="Manchado M."/>
        </authorList>
    </citation>
    <scope>NUCLEOTIDE SEQUENCE [LARGE SCALE GENOMIC DNA]</scope>
    <source>
        <strain evidence="14">Sse05_10M</strain>
    </source>
</reference>
<feature type="region of interest" description="Disordered" evidence="12">
    <location>
        <begin position="98"/>
        <end position="150"/>
    </location>
</feature>
<dbReference type="GO" id="GO:0048704">
    <property type="term" value="P:embryonic skeletal system morphogenesis"/>
    <property type="evidence" value="ECO:0007669"/>
    <property type="project" value="TreeGrafter"/>
</dbReference>
<dbReference type="SMART" id="SM00389">
    <property type="entry name" value="HOX"/>
    <property type="match status" value="2"/>
</dbReference>
<dbReference type="AlphaFoldDB" id="A0AAV6SQE2"/>
<dbReference type="GO" id="GO:0045944">
    <property type="term" value="P:positive regulation of transcription by RNA polymerase II"/>
    <property type="evidence" value="ECO:0007669"/>
    <property type="project" value="TreeGrafter"/>
</dbReference>
<sequence>MSSYVDSSNFRQTSETTSPNSMFNFDLSGRASSRFEDVNVNGIFTCPVPTTSVEQEGMKTSLRGSADTPLPSGPQITMVSSSSSMDASGLSYSGSALLGRGADIDPERSAKSGGTMSQEGDRNAENTQTVKRNANANQRQDSEARPQIYPWMTKLHMSHESEGKRSRTSYTRYQTLELEKEFHFNRYLSRRRRIEIAHTLCLNERQIKIWFQNRRMKWKKDSKIKVKDATLHRHERLQTRQFIVSHWVGSGLDLSAQKGRLLFEMLSEETPRKLLRARQWITLQLQSSVIGGRPHVTLAPFCSRLSPDEQFERPLEPLVHCHAKGKLDIKSRSCSLLTICHSGVIFPWMNSRTTDSEQSVSGGGGGGGVPGGRHGKGARRERTAFTSSQLLELEKEFHFSPYLRRPRRLEMAAGLQLTDRQVKIWFQNRRMRYKKEHKYGQVLDVSQQSPCHSSSSSSCTDHPRFPAGGCVARTSSSSDLHFMDCSPMSSSVFSHSSSGQSTHPADLTQLSCIYSSVTTGSQSSCMAINSFPNAGISNWP</sequence>
<dbReference type="PROSITE" id="PS50071">
    <property type="entry name" value="HOMEOBOX_2"/>
    <property type="match status" value="2"/>
</dbReference>
<name>A0AAV6SQE2_SOLSE</name>
<comment type="similarity">
    <text evidence="3">Belongs to the Antp homeobox family.</text>
</comment>
<evidence type="ECO:0000256" key="2">
    <source>
        <dbReference type="ARBA" id="ARBA00004123"/>
    </source>
</evidence>
<evidence type="ECO:0000256" key="12">
    <source>
        <dbReference type="SAM" id="MobiDB-lite"/>
    </source>
</evidence>
<feature type="region of interest" description="Disordered" evidence="12">
    <location>
        <begin position="355"/>
        <end position="380"/>
    </location>
</feature>
<keyword evidence="6 10" id="KW-0238">DNA-binding</keyword>
<dbReference type="InterPro" id="IPR001827">
    <property type="entry name" value="Homeobox_Antennapedia_CS"/>
</dbReference>
<feature type="region of interest" description="Disordered" evidence="12">
    <location>
        <begin position="55"/>
        <end position="86"/>
    </location>
</feature>
<dbReference type="GO" id="GO:0001708">
    <property type="term" value="P:cell fate specification"/>
    <property type="evidence" value="ECO:0007669"/>
    <property type="project" value="UniProtKB-ARBA"/>
</dbReference>
<dbReference type="GO" id="GO:0005654">
    <property type="term" value="C:nucleoplasm"/>
    <property type="evidence" value="ECO:0007669"/>
    <property type="project" value="TreeGrafter"/>
</dbReference>
<comment type="function">
    <text evidence="1">Sequence-specific transcription factor which is part of a developmental regulatory system that provides cells with specific positional identities on the anterior-posterior axis.</text>
</comment>
<evidence type="ECO:0000256" key="11">
    <source>
        <dbReference type="RuleBase" id="RU000682"/>
    </source>
</evidence>
<evidence type="ECO:0000256" key="6">
    <source>
        <dbReference type="ARBA" id="ARBA00023125"/>
    </source>
</evidence>
<feature type="DNA-binding region" description="Homeobox" evidence="10">
    <location>
        <begin position="378"/>
        <end position="437"/>
    </location>
</feature>
<dbReference type="Proteomes" id="UP000693946">
    <property type="component" value="Linkage Group LG11"/>
</dbReference>
<evidence type="ECO:0000256" key="10">
    <source>
        <dbReference type="PROSITE-ProRule" id="PRU00108"/>
    </source>
</evidence>
<dbReference type="CDD" id="cd00086">
    <property type="entry name" value="homeodomain"/>
    <property type="match status" value="2"/>
</dbReference>
<feature type="DNA-binding region" description="Homeobox" evidence="10">
    <location>
        <begin position="163"/>
        <end position="222"/>
    </location>
</feature>
<dbReference type="InterPro" id="IPR001356">
    <property type="entry name" value="HD"/>
</dbReference>
<feature type="domain" description="Homeobox" evidence="13">
    <location>
        <begin position="161"/>
        <end position="221"/>
    </location>
</feature>
<keyword evidence="4" id="KW-0217">Developmental protein</keyword>
<dbReference type="GO" id="GO:0000978">
    <property type="term" value="F:RNA polymerase II cis-regulatory region sequence-specific DNA binding"/>
    <property type="evidence" value="ECO:0007669"/>
    <property type="project" value="TreeGrafter"/>
</dbReference>
<evidence type="ECO:0000313" key="14">
    <source>
        <dbReference type="EMBL" id="KAG7519753.1"/>
    </source>
</evidence>
<comment type="caution">
    <text evidence="14">The sequence shown here is derived from an EMBL/GenBank/DDBJ whole genome shotgun (WGS) entry which is preliminary data.</text>
</comment>
<accession>A0AAV6SQE2</accession>
<comment type="subcellular location">
    <subcellularLocation>
        <location evidence="2 10 11">Nucleus</location>
    </subcellularLocation>
</comment>
<keyword evidence="15" id="KW-1185">Reference proteome</keyword>
<dbReference type="InterPro" id="IPR017970">
    <property type="entry name" value="Homeobox_CS"/>
</dbReference>
<evidence type="ECO:0000256" key="9">
    <source>
        <dbReference type="ARBA" id="ARBA00023242"/>
    </source>
</evidence>